<comment type="caution">
    <text evidence="2">The sequence shown here is derived from an EMBL/GenBank/DDBJ whole genome shotgun (WGS) entry which is preliminary data.</text>
</comment>
<evidence type="ECO:0000259" key="1">
    <source>
        <dbReference type="Pfam" id="PF04149"/>
    </source>
</evidence>
<protein>
    <recommendedName>
        <fullName evidence="1">DUF397 domain-containing protein</fullName>
    </recommendedName>
</protein>
<reference evidence="2" key="1">
    <citation type="submission" date="2022-06" db="EMBL/GenBank/DDBJ databases">
        <title>Sequencing the genomes of 1000 actinobacteria strains.</title>
        <authorList>
            <person name="Klenk H.-P."/>
        </authorList>
    </citation>
    <scope>NUCLEOTIDE SEQUENCE</scope>
    <source>
        <strain evidence="2">DSM 46694</strain>
    </source>
</reference>
<dbReference type="Proteomes" id="UP001139648">
    <property type="component" value="Unassembled WGS sequence"/>
</dbReference>
<proteinExistence type="predicted"/>
<gene>
    <name evidence="2" type="ORF">HD597_011342</name>
</gene>
<evidence type="ECO:0000313" key="3">
    <source>
        <dbReference type="Proteomes" id="UP001139648"/>
    </source>
</evidence>
<organism evidence="2 3">
    <name type="scientific">Nonomuraea thailandensis</name>
    <dbReference type="NCBI Taxonomy" id="1188745"/>
    <lineage>
        <taxon>Bacteria</taxon>
        <taxon>Bacillati</taxon>
        <taxon>Actinomycetota</taxon>
        <taxon>Actinomycetes</taxon>
        <taxon>Streptosporangiales</taxon>
        <taxon>Streptosporangiaceae</taxon>
        <taxon>Nonomuraea</taxon>
    </lineage>
</organism>
<feature type="domain" description="DUF397" evidence="1">
    <location>
        <begin position="6"/>
        <end position="38"/>
    </location>
</feature>
<dbReference type="Pfam" id="PF04149">
    <property type="entry name" value="DUF397"/>
    <property type="match status" value="1"/>
</dbReference>
<keyword evidence="3" id="KW-1185">Reference proteome</keyword>
<evidence type="ECO:0000313" key="2">
    <source>
        <dbReference type="EMBL" id="MCP2364322.1"/>
    </source>
</evidence>
<sequence length="51" mass="5427">MEARLAGGSIEVRDSKARGAGPVLTFTPREWRAFLGGVPLGDFDLPRDIGA</sequence>
<dbReference type="AlphaFoldDB" id="A0A9X2GV12"/>
<dbReference type="EMBL" id="JAMZEB010000002">
    <property type="protein sequence ID" value="MCP2364322.1"/>
    <property type="molecule type" value="Genomic_DNA"/>
</dbReference>
<dbReference type="InterPro" id="IPR007278">
    <property type="entry name" value="DUF397"/>
</dbReference>
<accession>A0A9X2GV12</accession>
<name>A0A9X2GV12_9ACTN</name>